<dbReference type="AlphaFoldDB" id="A0A0E9U1B5"/>
<evidence type="ECO:0000313" key="1">
    <source>
        <dbReference type="EMBL" id="JAH59704.1"/>
    </source>
</evidence>
<reference evidence="1" key="2">
    <citation type="journal article" date="2015" name="Fish Shellfish Immunol.">
        <title>Early steps in the European eel (Anguilla anguilla)-Vibrio vulnificus interaction in the gills: Role of the RtxA13 toxin.</title>
        <authorList>
            <person name="Callol A."/>
            <person name="Pajuelo D."/>
            <person name="Ebbesson L."/>
            <person name="Teles M."/>
            <person name="MacKenzie S."/>
            <person name="Amaro C."/>
        </authorList>
    </citation>
    <scope>NUCLEOTIDE SEQUENCE</scope>
</reference>
<sequence length="45" mass="5218">MCTRTKLTGLQKYFTPFSLFTLFCQLKLAVTELSHGILYLESSRM</sequence>
<name>A0A0E9U1B5_ANGAN</name>
<protein>
    <submittedName>
        <fullName evidence="1">Uncharacterized protein</fullName>
    </submittedName>
</protein>
<dbReference type="EMBL" id="GBXM01048873">
    <property type="protein sequence ID" value="JAH59704.1"/>
    <property type="molecule type" value="Transcribed_RNA"/>
</dbReference>
<reference evidence="1" key="1">
    <citation type="submission" date="2014-11" db="EMBL/GenBank/DDBJ databases">
        <authorList>
            <person name="Amaro Gonzalez C."/>
        </authorList>
    </citation>
    <scope>NUCLEOTIDE SEQUENCE</scope>
</reference>
<organism evidence="1">
    <name type="scientific">Anguilla anguilla</name>
    <name type="common">European freshwater eel</name>
    <name type="synonym">Muraena anguilla</name>
    <dbReference type="NCBI Taxonomy" id="7936"/>
    <lineage>
        <taxon>Eukaryota</taxon>
        <taxon>Metazoa</taxon>
        <taxon>Chordata</taxon>
        <taxon>Craniata</taxon>
        <taxon>Vertebrata</taxon>
        <taxon>Euteleostomi</taxon>
        <taxon>Actinopterygii</taxon>
        <taxon>Neopterygii</taxon>
        <taxon>Teleostei</taxon>
        <taxon>Anguilliformes</taxon>
        <taxon>Anguillidae</taxon>
        <taxon>Anguilla</taxon>
    </lineage>
</organism>
<accession>A0A0E9U1B5</accession>
<proteinExistence type="predicted"/>